<dbReference type="InterPro" id="IPR003115">
    <property type="entry name" value="ParB_N"/>
</dbReference>
<dbReference type="InterPro" id="IPR004437">
    <property type="entry name" value="ParB/RepB/Spo0J"/>
</dbReference>
<dbReference type="Proteomes" id="UP000681027">
    <property type="component" value="Unassembled WGS sequence"/>
</dbReference>
<dbReference type="PANTHER" id="PTHR33375">
    <property type="entry name" value="CHROMOSOME-PARTITIONING PROTEIN PARB-RELATED"/>
    <property type="match status" value="1"/>
</dbReference>
<keyword evidence="11" id="KW-1185">Reference proteome</keyword>
<dbReference type="NCBIfam" id="TIGR00180">
    <property type="entry name" value="parB_part"/>
    <property type="match status" value="1"/>
</dbReference>
<comment type="caution">
    <text evidence="10">The sequence shown here is derived from an EMBL/GenBank/DDBJ whole genome shotgun (WGS) entry which is preliminary data.</text>
</comment>
<dbReference type="HAMAP" id="MF_02015">
    <property type="entry name" value="ParB_Noc"/>
    <property type="match status" value="1"/>
</dbReference>
<proteinExistence type="inferred from homology"/>
<evidence type="ECO:0000256" key="2">
    <source>
        <dbReference type="ARBA" id="ARBA00022490"/>
    </source>
</evidence>
<feature type="DNA-binding region" description="H-T-H motif" evidence="7">
    <location>
        <begin position="170"/>
        <end position="189"/>
    </location>
</feature>
<accession>A0ABS5NPU8</accession>
<dbReference type="SUPFAM" id="SSF109709">
    <property type="entry name" value="KorB DNA-binding domain-like"/>
    <property type="match status" value="1"/>
</dbReference>
<dbReference type="CDD" id="cd16393">
    <property type="entry name" value="SPO0J_N"/>
    <property type="match status" value="1"/>
</dbReference>
<dbReference type="Pfam" id="PF17762">
    <property type="entry name" value="HTH_ParB"/>
    <property type="match status" value="1"/>
</dbReference>
<dbReference type="Gene3D" id="1.10.10.2830">
    <property type="match status" value="1"/>
</dbReference>
<dbReference type="SMART" id="SM00470">
    <property type="entry name" value="ParB"/>
    <property type="match status" value="1"/>
</dbReference>
<sequence length="307" mass="35551">MKHSFSRFFGLGEKGEQAEIEKQEQAELEKQEQAEIEKQEQVDIEKIAEFEEIKKIPIDHIVPNRFQPRTLFDDEKIEELSRTIHTHGIIQPIVVREFENGQFEIIAGERRWRAMKKLGWDEAPAIIKNLNDTETASVALIENLQREELSPIEEAVAYGKLLELHNLTQEALAQRLGKGQSTVANKLRLLKLPQEVQDALLCKAITERHARSLIPLKDPEKQVKLVEEIIEKNLNVKQTEDRVVRLLEQNNPKPKPKRKAFSKDMRIAVNTIRQSLTMVSDSGINLDSHEEEFDEFYQITIKIPKKK</sequence>
<comment type="subcellular location">
    <subcellularLocation>
        <location evidence="7">Cytoplasm</location>
        <location evidence="7">Nucleoid</location>
    </subcellularLocation>
</comment>
<dbReference type="InterPro" id="IPR023705">
    <property type="entry name" value="Nucleoid_occlusion_protein"/>
</dbReference>
<evidence type="ECO:0000256" key="3">
    <source>
        <dbReference type="ARBA" id="ARBA00022618"/>
    </source>
</evidence>
<dbReference type="NCBIfam" id="TIGR04285">
    <property type="entry name" value="nucleoid_noc"/>
    <property type="match status" value="1"/>
</dbReference>
<keyword evidence="3 7" id="KW-0132">Cell division</keyword>
<evidence type="ECO:0000256" key="6">
    <source>
        <dbReference type="ARBA" id="ARBA00023306"/>
    </source>
</evidence>
<dbReference type="EMBL" id="JAGYPM010000002">
    <property type="protein sequence ID" value="MBS4189840.1"/>
    <property type="molecule type" value="Genomic_DNA"/>
</dbReference>
<dbReference type="InterPro" id="IPR050336">
    <property type="entry name" value="Chromosome_partition/occlusion"/>
</dbReference>
<comment type="similarity">
    <text evidence="1 7">Belongs to the ParB family.</text>
</comment>
<evidence type="ECO:0000256" key="5">
    <source>
        <dbReference type="ARBA" id="ARBA00023210"/>
    </source>
</evidence>
<dbReference type="RefSeq" id="WP_213101345.1">
    <property type="nucleotide sequence ID" value="NZ_JAGYPM010000002.1"/>
</dbReference>
<name>A0ABS5NPU8_9BACI</name>
<dbReference type="PANTHER" id="PTHR33375:SF8">
    <property type="entry name" value="NUCLEOID OCCLUSION PROTEIN"/>
    <property type="match status" value="1"/>
</dbReference>
<keyword evidence="4 7" id="KW-0238">DNA-binding</keyword>
<protein>
    <recommendedName>
        <fullName evidence="7">Nucleoid occlusion protein</fullName>
        <shortName evidence="7">Noc</shortName>
    </recommendedName>
</protein>
<feature type="region of interest" description="Disordered" evidence="8">
    <location>
        <begin position="1"/>
        <end position="34"/>
    </location>
</feature>
<dbReference type="Gene3D" id="3.90.1530.30">
    <property type="match status" value="1"/>
</dbReference>
<keyword evidence="6 7" id="KW-0131">Cell cycle</keyword>
<evidence type="ECO:0000256" key="4">
    <source>
        <dbReference type="ARBA" id="ARBA00023125"/>
    </source>
</evidence>
<feature type="domain" description="ParB-like N-terminal" evidence="9">
    <location>
        <begin position="54"/>
        <end position="144"/>
    </location>
</feature>
<dbReference type="SUPFAM" id="SSF110849">
    <property type="entry name" value="ParB/Sulfiredoxin"/>
    <property type="match status" value="1"/>
</dbReference>
<evidence type="ECO:0000256" key="7">
    <source>
        <dbReference type="HAMAP-Rule" id="MF_02015"/>
    </source>
</evidence>
<comment type="function">
    <text evidence="7">Effects nucleoid occlusion by binding relatively nonspecifically to DNA and preventing the assembly of the division machinery in the vicinity of the nucleoid, especially under conditions that disturb the cell cycle. It helps to coordinate cell division and chromosome segregation by preventing the formation of the Z ring through the nucleoid, which would cause chromosome breakage.</text>
</comment>
<keyword evidence="5 7" id="KW-0717">Septation</keyword>
<dbReference type="InterPro" id="IPR041468">
    <property type="entry name" value="HTH_ParB/Spo0J"/>
</dbReference>
<evidence type="ECO:0000259" key="9">
    <source>
        <dbReference type="SMART" id="SM00470"/>
    </source>
</evidence>
<evidence type="ECO:0000256" key="1">
    <source>
        <dbReference type="ARBA" id="ARBA00006295"/>
    </source>
</evidence>
<keyword evidence="2 7" id="KW-0963">Cytoplasm</keyword>
<gene>
    <name evidence="7 10" type="primary">noc</name>
    <name evidence="10" type="ORF">KHA94_06425</name>
</gene>
<feature type="compositionally biased region" description="Basic and acidic residues" evidence="8">
    <location>
        <begin position="13"/>
        <end position="34"/>
    </location>
</feature>
<evidence type="ECO:0000313" key="10">
    <source>
        <dbReference type="EMBL" id="MBS4189840.1"/>
    </source>
</evidence>
<reference evidence="10 11" key="1">
    <citation type="submission" date="2021-05" db="EMBL/GenBank/DDBJ databases">
        <title>Novel Bacillus species.</title>
        <authorList>
            <person name="Liu G."/>
        </authorList>
    </citation>
    <scope>NUCLEOTIDE SEQUENCE [LARGE SCALE GENOMIC DNA]</scope>
    <source>
        <strain evidence="10 11">FJAT-49705</strain>
    </source>
</reference>
<dbReference type="InterPro" id="IPR036086">
    <property type="entry name" value="ParB/Sulfiredoxin_sf"/>
</dbReference>
<dbReference type="Pfam" id="PF02195">
    <property type="entry name" value="ParB_N"/>
    <property type="match status" value="1"/>
</dbReference>
<organism evidence="10 11">
    <name type="scientific">Cytobacillus citreus</name>
    <dbReference type="NCBI Taxonomy" id="2833586"/>
    <lineage>
        <taxon>Bacteria</taxon>
        <taxon>Bacillati</taxon>
        <taxon>Bacillota</taxon>
        <taxon>Bacilli</taxon>
        <taxon>Bacillales</taxon>
        <taxon>Bacillaceae</taxon>
        <taxon>Cytobacillus</taxon>
    </lineage>
</organism>
<evidence type="ECO:0000256" key="8">
    <source>
        <dbReference type="SAM" id="MobiDB-lite"/>
    </source>
</evidence>
<evidence type="ECO:0000313" key="11">
    <source>
        <dbReference type="Proteomes" id="UP000681027"/>
    </source>
</evidence>